<accession>N6T4E3</accession>
<keyword evidence="11" id="KW-0576">Peroxisome</keyword>
<gene>
    <name evidence="15" type="ORF">YQE_08461</name>
</gene>
<dbReference type="GO" id="GO:0055088">
    <property type="term" value="P:lipid homeostasis"/>
    <property type="evidence" value="ECO:0007669"/>
    <property type="project" value="TreeGrafter"/>
</dbReference>
<dbReference type="InterPro" id="IPR055060">
    <property type="entry name" value="ACOX_C_alpha1"/>
</dbReference>
<dbReference type="InterPro" id="IPR012258">
    <property type="entry name" value="Acyl-CoA_oxidase"/>
</dbReference>
<feature type="non-terminal residue" evidence="15">
    <location>
        <position position="1"/>
    </location>
</feature>
<comment type="pathway">
    <text evidence="3">Lipid metabolism.</text>
</comment>
<evidence type="ECO:0000313" key="15">
    <source>
        <dbReference type="EMBL" id="ENN75004.1"/>
    </source>
</evidence>
<evidence type="ECO:0000256" key="10">
    <source>
        <dbReference type="ARBA" id="ARBA00023098"/>
    </source>
</evidence>
<dbReference type="SUPFAM" id="SSF56645">
    <property type="entry name" value="Acyl-CoA dehydrogenase NM domain-like"/>
    <property type="match status" value="1"/>
</dbReference>
<dbReference type="GO" id="GO:0016402">
    <property type="term" value="F:pristanoyl-CoA oxidase activity"/>
    <property type="evidence" value="ECO:0007669"/>
    <property type="project" value="TreeGrafter"/>
</dbReference>
<dbReference type="GO" id="GO:0033540">
    <property type="term" value="P:fatty acid beta-oxidation using acyl-CoA oxidase"/>
    <property type="evidence" value="ECO:0007669"/>
    <property type="project" value="TreeGrafter"/>
</dbReference>
<dbReference type="Gene3D" id="1.20.140.10">
    <property type="entry name" value="Butyryl-CoA Dehydrogenase, subunit A, domain 3"/>
    <property type="match status" value="3"/>
</dbReference>
<evidence type="ECO:0000259" key="14">
    <source>
        <dbReference type="Pfam" id="PF22924"/>
    </source>
</evidence>
<dbReference type="InterPro" id="IPR002655">
    <property type="entry name" value="Acyl-CoA_oxidase_C"/>
</dbReference>
<dbReference type="InterPro" id="IPR036250">
    <property type="entry name" value="AcylCo_DH-like_C"/>
</dbReference>
<dbReference type="Gene3D" id="2.40.110.10">
    <property type="entry name" value="Butyryl-CoA Dehydrogenase, subunit A, domain 2"/>
    <property type="match status" value="1"/>
</dbReference>
<dbReference type="FunFam" id="1.20.140.10:FF:000010">
    <property type="entry name" value="Acyl-coenzyme A oxidase"/>
    <property type="match status" value="1"/>
</dbReference>
<dbReference type="HOGENOM" id="CLU_014629_4_2_1"/>
<comment type="cofactor">
    <cofactor evidence="1">
        <name>FAD</name>
        <dbReference type="ChEBI" id="CHEBI:57692"/>
    </cofactor>
</comment>
<dbReference type="Pfam" id="PF02770">
    <property type="entry name" value="Acyl-CoA_dh_M"/>
    <property type="match status" value="1"/>
</dbReference>
<dbReference type="GO" id="GO:0071949">
    <property type="term" value="F:FAD binding"/>
    <property type="evidence" value="ECO:0007669"/>
    <property type="project" value="InterPro"/>
</dbReference>
<organism evidence="15">
    <name type="scientific">Dendroctonus ponderosae</name>
    <name type="common">Mountain pine beetle</name>
    <dbReference type="NCBI Taxonomy" id="77166"/>
    <lineage>
        <taxon>Eukaryota</taxon>
        <taxon>Metazoa</taxon>
        <taxon>Ecdysozoa</taxon>
        <taxon>Arthropoda</taxon>
        <taxon>Hexapoda</taxon>
        <taxon>Insecta</taxon>
        <taxon>Pterygota</taxon>
        <taxon>Neoptera</taxon>
        <taxon>Endopterygota</taxon>
        <taxon>Coleoptera</taxon>
        <taxon>Polyphaga</taxon>
        <taxon>Cucujiformia</taxon>
        <taxon>Curculionidae</taxon>
        <taxon>Scolytinae</taxon>
        <taxon>Dendroctonus</taxon>
    </lineage>
</organism>
<evidence type="ECO:0000256" key="4">
    <source>
        <dbReference type="ARBA" id="ARBA00006288"/>
    </source>
</evidence>
<evidence type="ECO:0000256" key="7">
    <source>
        <dbReference type="ARBA" id="ARBA00022827"/>
    </source>
</evidence>
<proteinExistence type="inferred from homology"/>
<dbReference type="FunFam" id="2.40.110.10:FF:000005">
    <property type="entry name" value="Acyl-coenzyme A oxidase"/>
    <property type="match status" value="1"/>
</dbReference>
<dbReference type="PANTHER" id="PTHR10909">
    <property type="entry name" value="ELECTRON TRANSPORT OXIDOREDUCTASE"/>
    <property type="match status" value="1"/>
</dbReference>
<keyword evidence="10" id="KW-0443">Lipid metabolism</keyword>
<dbReference type="OrthoDB" id="538336at2759"/>
<evidence type="ECO:0000256" key="11">
    <source>
        <dbReference type="ARBA" id="ARBA00023140"/>
    </source>
</evidence>
<feature type="domain" description="Acyl-CoA oxidase/dehydrogenase middle" evidence="13">
    <location>
        <begin position="82"/>
        <end position="191"/>
    </location>
</feature>
<comment type="subcellular location">
    <subcellularLocation>
        <location evidence="2">Peroxisome</location>
    </subcellularLocation>
</comment>
<dbReference type="GO" id="GO:0005504">
    <property type="term" value="F:fatty acid binding"/>
    <property type="evidence" value="ECO:0007669"/>
    <property type="project" value="TreeGrafter"/>
</dbReference>
<dbReference type="AlphaFoldDB" id="N6T4E3"/>
<keyword evidence="6" id="KW-0285">Flavoprotein</keyword>
<evidence type="ECO:0000256" key="6">
    <source>
        <dbReference type="ARBA" id="ARBA00022630"/>
    </source>
</evidence>
<keyword evidence="7" id="KW-0274">FAD</keyword>
<dbReference type="InterPro" id="IPR009100">
    <property type="entry name" value="AcylCoA_DH/oxidase_NM_dom_sf"/>
</dbReference>
<evidence type="ECO:0000259" key="12">
    <source>
        <dbReference type="Pfam" id="PF01756"/>
    </source>
</evidence>
<dbReference type="Pfam" id="PF22924">
    <property type="entry name" value="ACOX_C_alpha1"/>
    <property type="match status" value="1"/>
</dbReference>
<dbReference type="Pfam" id="PF01756">
    <property type="entry name" value="ACOX"/>
    <property type="match status" value="1"/>
</dbReference>
<dbReference type="SUPFAM" id="SSF47203">
    <property type="entry name" value="Acyl-CoA dehydrogenase C-terminal domain-like"/>
    <property type="match status" value="3"/>
</dbReference>
<dbReference type="InterPro" id="IPR006091">
    <property type="entry name" value="Acyl-CoA_Oxase/DH_mid-dom"/>
</dbReference>
<evidence type="ECO:0000256" key="2">
    <source>
        <dbReference type="ARBA" id="ARBA00004275"/>
    </source>
</evidence>
<evidence type="ECO:0000256" key="3">
    <source>
        <dbReference type="ARBA" id="ARBA00005189"/>
    </source>
</evidence>
<protein>
    <recommendedName>
        <fullName evidence="5">acyl-CoA oxidase</fullName>
        <ecNumber evidence="5">1.3.3.6</ecNumber>
    </recommendedName>
</protein>
<keyword evidence="8" id="KW-0276">Fatty acid metabolism</keyword>
<dbReference type="FunFam" id="1.20.140.10:FF:000007">
    <property type="entry name" value="Acyl-coenzyme A oxidase"/>
    <property type="match status" value="1"/>
</dbReference>
<dbReference type="GO" id="GO:0005777">
    <property type="term" value="C:peroxisome"/>
    <property type="evidence" value="ECO:0007669"/>
    <property type="project" value="UniProtKB-SubCell"/>
</dbReference>
<comment type="similarity">
    <text evidence="4">Belongs to the acyl-CoA oxidase family.</text>
</comment>
<dbReference type="OMA" id="VWIPRES"/>
<dbReference type="EC" id="1.3.3.6" evidence="5"/>
<evidence type="ECO:0000256" key="8">
    <source>
        <dbReference type="ARBA" id="ARBA00022832"/>
    </source>
</evidence>
<dbReference type="EMBL" id="KB741022">
    <property type="protein sequence ID" value="ENN75004.1"/>
    <property type="molecule type" value="Genomic_DNA"/>
</dbReference>
<feature type="domain" description="Acyl-CoA oxidase C-alpha1" evidence="14">
    <location>
        <begin position="228"/>
        <end position="361"/>
    </location>
</feature>
<dbReference type="PANTHER" id="PTHR10909:SF390">
    <property type="entry name" value="PEROXISOMAL ACYL-COENZYME A OXIDASE 3"/>
    <property type="match status" value="1"/>
</dbReference>
<sequence length="820" mass="90497">QRRRACHQSLTYKSIELLSIGYQLQNLKFPFMATTVMMQLAPASTIKFNVAHTLFTDAIRTLGTGRHAHFLQLAEEGVISGCYCLTEIAHGSNVKAMRTSAVFDKDKQCFVLNSEGFEAAKCWAGGLGQVATHAIVYAQLRSKQQLHGLHCFVVPIRDPRTLLPFPGLLVGDMGEKIGLNGIDNGFVLFQNYEIPKENLLNKLGDVTEQGDYVTPFKDPSKRHGAALGALSGGRVVITGICAAYGVKALTIAVRYAAVRQQFGPSEQGPEVPILEYQTHQYRLLPHLACAYLLRTFAMWLSETFFQFSVDSALGHNKERLPELGAELHAISSASKPLAGWSMRDAIQECREACGGHGYLKGTHSHSLLFTGYSADNRVQKRDALMLNVADFVRFSDRRHVAEPGQLRNVDGAALHPGKGLVRVLEAGAPQGRHQHTVAAVFDAELHQALADVGGGRQVEQDLGEGAFGRPLAAAAQRLVRCHCHLQRRHNQLRLDEAALQLAAHQQSPQLPGVAHVFVQLHLEAGLGPRVQPQFEPHRLRLVEHLKRTRGATFLVFPLVTKEVAGLGDIRNDHDANMTYEGENHVLIQQTSNWLLKFWPLVERQQPIATPLRSADFMSRGLEILRGARIKARTVAELCEPDAIIPIYQWLVCHLLQTTHDKLAAEGAKGAFWGRNNCQVFRAKSLGVAFIQHFVLQVMLEKIEQQSDAEIRAVLRQLFSLQALFWLEKLHMATIYEGGLAQGGATATLIQDAVLELCAQLKDQAVALVDAVAPPDFVLNSPLGASDGQVYKHLQAALLSAPFALSRPAWWQDIATWKSKL</sequence>
<name>N6T4E3_DENPD</name>
<evidence type="ECO:0000259" key="13">
    <source>
        <dbReference type="Pfam" id="PF02770"/>
    </source>
</evidence>
<keyword evidence="9" id="KW-0560">Oxidoreductase</keyword>
<evidence type="ECO:0000256" key="1">
    <source>
        <dbReference type="ARBA" id="ARBA00001974"/>
    </source>
</evidence>
<reference evidence="15" key="1">
    <citation type="journal article" date="2013" name="Genome Biol.">
        <title>Draft genome of the mountain pine beetle, Dendroctonus ponderosae Hopkins, a major forest pest.</title>
        <authorList>
            <person name="Keeling C.I."/>
            <person name="Yuen M.M."/>
            <person name="Liao N.Y."/>
            <person name="Docking T.R."/>
            <person name="Chan S.K."/>
            <person name="Taylor G.A."/>
            <person name="Palmquist D.L."/>
            <person name="Jackman S.D."/>
            <person name="Nguyen A."/>
            <person name="Li M."/>
            <person name="Henderson H."/>
            <person name="Janes J.K."/>
            <person name="Zhao Y."/>
            <person name="Pandoh P."/>
            <person name="Moore R."/>
            <person name="Sperling F.A."/>
            <person name="Huber D.P."/>
            <person name="Birol I."/>
            <person name="Jones S.J."/>
            <person name="Bohlmann J."/>
        </authorList>
    </citation>
    <scope>NUCLEOTIDE SEQUENCE</scope>
</reference>
<feature type="domain" description="Acyl-CoA oxidase C-terminal" evidence="12">
    <location>
        <begin position="640"/>
        <end position="813"/>
    </location>
</feature>
<evidence type="ECO:0000256" key="9">
    <source>
        <dbReference type="ARBA" id="ARBA00023002"/>
    </source>
</evidence>
<dbReference type="InterPro" id="IPR046373">
    <property type="entry name" value="Acyl-CoA_Oxase/DH_mid-dom_sf"/>
</dbReference>
<evidence type="ECO:0000256" key="5">
    <source>
        <dbReference type="ARBA" id="ARBA00012870"/>
    </source>
</evidence>